<evidence type="ECO:0008006" key="5">
    <source>
        <dbReference type="Google" id="ProtNLM"/>
    </source>
</evidence>
<sequence>MDQGSLEDAFKSKQRPDFEEKADDVFHSTQSLELEESSLNPVEVRTYAGTPPLSSTTCRILYIAETWFAVVAVTTSEVYALAAGIRSLQYLLLGQLLVFVVSSFIIMAFFSASVEGLTCLMIGVGTARYRRSASILVRVLYRDGVLYYAILFSISLVQIVVMLTGPLEHYDLLVQVQQVLHTVLACRVWVNARKAAGEVDTVGLRDDERPISMIRFRGVDDSPLSKANEQLGTRNAREQRIQEGPNTSVTAENKMLTCHWQQNEHGNQPSKDGRLVRLPVIMHPGFDAWASIENAVLCTSLAVNEGDRRFSGQAPRDVIGYSPADNGGYLNFECNDFWVKQVKKSKTSRTALEALVLSFGLYRDSKASSASDLFQMSRNAYLRDFHRTQIVALVWSGQWKKGNLLYLTSRLLPFVDVPLGVFYWDLYLALTDINALAFTLAGMLTAEAMLALMIYALTRSKFVRNFLIGQLSVLAIGTSAVTAVFYTSATFTKPILPLPTGCFPSSGNYLLLALGFTSLAFNQFVLTCLMIGVGITQYRHSTSSLVRVLYRDGVAYYCIIFLISLSQVVMLLVGPNNFRFTNTQKQEYSDLLTPVWIDARKRAGGVNTNGLRNTERPRSMIVFQAIDSKTLPSTPPTTPPRTNRTGLV</sequence>
<proteinExistence type="predicted"/>
<feature type="region of interest" description="Disordered" evidence="1">
    <location>
        <begin position="1"/>
        <end position="23"/>
    </location>
</feature>
<evidence type="ECO:0000313" key="3">
    <source>
        <dbReference type="EMBL" id="TFK26597.1"/>
    </source>
</evidence>
<evidence type="ECO:0000256" key="2">
    <source>
        <dbReference type="SAM" id="Phobius"/>
    </source>
</evidence>
<keyword evidence="2" id="KW-0812">Transmembrane</keyword>
<accession>A0A5C3L1C5</accession>
<evidence type="ECO:0000313" key="4">
    <source>
        <dbReference type="Proteomes" id="UP000307440"/>
    </source>
</evidence>
<keyword evidence="4" id="KW-1185">Reference proteome</keyword>
<dbReference type="EMBL" id="ML210173">
    <property type="protein sequence ID" value="TFK26597.1"/>
    <property type="molecule type" value="Genomic_DNA"/>
</dbReference>
<dbReference type="OrthoDB" id="2958007at2759"/>
<feature type="transmembrane region" description="Helical" evidence="2">
    <location>
        <begin position="509"/>
        <end position="533"/>
    </location>
</feature>
<feature type="transmembrane region" description="Helical" evidence="2">
    <location>
        <begin position="467"/>
        <end position="489"/>
    </location>
</feature>
<feature type="region of interest" description="Disordered" evidence="1">
    <location>
        <begin position="629"/>
        <end position="648"/>
    </location>
</feature>
<feature type="transmembrane region" description="Helical" evidence="2">
    <location>
        <begin position="145"/>
        <end position="163"/>
    </location>
</feature>
<keyword evidence="2" id="KW-1133">Transmembrane helix</keyword>
<dbReference type="AlphaFoldDB" id="A0A5C3L1C5"/>
<feature type="transmembrane region" description="Helical" evidence="2">
    <location>
        <begin position="436"/>
        <end position="455"/>
    </location>
</feature>
<feature type="transmembrane region" description="Helical" evidence="2">
    <location>
        <begin position="554"/>
        <end position="574"/>
    </location>
</feature>
<evidence type="ECO:0000256" key="1">
    <source>
        <dbReference type="SAM" id="MobiDB-lite"/>
    </source>
</evidence>
<reference evidence="3 4" key="1">
    <citation type="journal article" date="2019" name="Nat. Ecol. Evol.">
        <title>Megaphylogeny resolves global patterns of mushroom evolution.</title>
        <authorList>
            <person name="Varga T."/>
            <person name="Krizsan K."/>
            <person name="Foldi C."/>
            <person name="Dima B."/>
            <person name="Sanchez-Garcia M."/>
            <person name="Sanchez-Ramirez S."/>
            <person name="Szollosi G.J."/>
            <person name="Szarkandi J.G."/>
            <person name="Papp V."/>
            <person name="Albert L."/>
            <person name="Andreopoulos W."/>
            <person name="Angelini C."/>
            <person name="Antonin V."/>
            <person name="Barry K.W."/>
            <person name="Bougher N.L."/>
            <person name="Buchanan P."/>
            <person name="Buyck B."/>
            <person name="Bense V."/>
            <person name="Catcheside P."/>
            <person name="Chovatia M."/>
            <person name="Cooper J."/>
            <person name="Damon W."/>
            <person name="Desjardin D."/>
            <person name="Finy P."/>
            <person name="Geml J."/>
            <person name="Haridas S."/>
            <person name="Hughes K."/>
            <person name="Justo A."/>
            <person name="Karasinski D."/>
            <person name="Kautmanova I."/>
            <person name="Kiss B."/>
            <person name="Kocsube S."/>
            <person name="Kotiranta H."/>
            <person name="LaButti K.M."/>
            <person name="Lechner B.E."/>
            <person name="Liimatainen K."/>
            <person name="Lipzen A."/>
            <person name="Lukacs Z."/>
            <person name="Mihaltcheva S."/>
            <person name="Morgado L.N."/>
            <person name="Niskanen T."/>
            <person name="Noordeloos M.E."/>
            <person name="Ohm R.A."/>
            <person name="Ortiz-Santana B."/>
            <person name="Ovrebo C."/>
            <person name="Racz N."/>
            <person name="Riley R."/>
            <person name="Savchenko A."/>
            <person name="Shiryaev A."/>
            <person name="Soop K."/>
            <person name="Spirin V."/>
            <person name="Szebenyi C."/>
            <person name="Tomsovsky M."/>
            <person name="Tulloss R.E."/>
            <person name="Uehling J."/>
            <person name="Grigoriev I.V."/>
            <person name="Vagvolgyi C."/>
            <person name="Papp T."/>
            <person name="Martin F.M."/>
            <person name="Miettinen O."/>
            <person name="Hibbett D.S."/>
            <person name="Nagy L.G."/>
        </authorList>
    </citation>
    <scope>NUCLEOTIDE SEQUENCE [LARGE SCALE GENOMIC DNA]</scope>
    <source>
        <strain evidence="3 4">CBS 121175</strain>
    </source>
</reference>
<protein>
    <recommendedName>
        <fullName evidence="5">Transmembrane protein</fullName>
    </recommendedName>
</protein>
<feature type="compositionally biased region" description="Basic and acidic residues" evidence="1">
    <location>
        <begin position="8"/>
        <end position="23"/>
    </location>
</feature>
<gene>
    <name evidence="3" type="ORF">FA15DRAFT_654268</name>
</gene>
<dbReference type="Proteomes" id="UP000307440">
    <property type="component" value="Unassembled WGS sequence"/>
</dbReference>
<name>A0A5C3L1C5_COPMA</name>
<feature type="transmembrane region" description="Helical" evidence="2">
    <location>
        <begin position="60"/>
        <end position="84"/>
    </location>
</feature>
<organism evidence="3 4">
    <name type="scientific">Coprinopsis marcescibilis</name>
    <name type="common">Agaric fungus</name>
    <name type="synonym">Psathyrella marcescibilis</name>
    <dbReference type="NCBI Taxonomy" id="230819"/>
    <lineage>
        <taxon>Eukaryota</taxon>
        <taxon>Fungi</taxon>
        <taxon>Dikarya</taxon>
        <taxon>Basidiomycota</taxon>
        <taxon>Agaricomycotina</taxon>
        <taxon>Agaricomycetes</taxon>
        <taxon>Agaricomycetidae</taxon>
        <taxon>Agaricales</taxon>
        <taxon>Agaricineae</taxon>
        <taxon>Psathyrellaceae</taxon>
        <taxon>Coprinopsis</taxon>
    </lineage>
</organism>
<feature type="transmembrane region" description="Helical" evidence="2">
    <location>
        <begin position="96"/>
        <end position="125"/>
    </location>
</feature>
<keyword evidence="2" id="KW-0472">Membrane</keyword>